<dbReference type="PROSITE" id="PS50931">
    <property type="entry name" value="HTH_LYSR"/>
    <property type="match status" value="1"/>
</dbReference>
<dbReference type="InterPro" id="IPR000847">
    <property type="entry name" value="LysR_HTH_N"/>
</dbReference>
<keyword evidence="1" id="KW-0472">Membrane</keyword>
<proteinExistence type="predicted"/>
<evidence type="ECO:0000313" key="4">
    <source>
        <dbReference type="Proteomes" id="UP000019202"/>
    </source>
</evidence>
<dbReference type="Proteomes" id="UP000019202">
    <property type="component" value="Unassembled WGS sequence"/>
</dbReference>
<accession>W1ITQ9</accession>
<feature type="domain" description="HTH lysR-type" evidence="2">
    <location>
        <begin position="57"/>
        <end position="90"/>
    </location>
</feature>
<reference evidence="3" key="1">
    <citation type="submission" date="2013-11" db="EMBL/GenBank/DDBJ databases">
        <title>Draft genome sequence and annotation of the entomopathogenic bacteria, Xenorhabdus cabanillasi strain JM26 and Xenorhabdus szentirmai strain DSM 16338.</title>
        <authorList>
            <person name="Gualtieri M."/>
            <person name="Ogier J.C."/>
            <person name="Pages S."/>
            <person name="Givaudan A."/>
            <person name="Gaudriault S."/>
        </authorList>
    </citation>
    <scope>NUCLEOTIDE SEQUENCE [LARGE SCALE GENOMIC DNA]</scope>
    <source>
        <strain evidence="3">DSM 16338</strain>
    </source>
</reference>
<sequence>MRIVSSNASVVVLIFSLSLLVNHNIAGYFRRVSRSKKLYNSANTFANYAQMKDLTQINARAMQIFLAVLSEGSLSEVARREGISPSSVSRVQRKNPRK</sequence>
<dbReference type="InterPro" id="IPR036388">
    <property type="entry name" value="WH-like_DNA-bd_sf"/>
</dbReference>
<keyword evidence="1" id="KW-0812">Transmembrane</keyword>
<evidence type="ECO:0000313" key="3">
    <source>
        <dbReference type="EMBL" id="CDL81877.1"/>
    </source>
</evidence>
<keyword evidence="4" id="KW-1185">Reference proteome</keyword>
<gene>
    <name evidence="3" type="ORF">XSR1_170002</name>
</gene>
<organism evidence="3 4">
    <name type="scientific">Xenorhabdus szentirmaii DSM 16338</name>
    <dbReference type="NCBI Taxonomy" id="1427518"/>
    <lineage>
        <taxon>Bacteria</taxon>
        <taxon>Pseudomonadati</taxon>
        <taxon>Pseudomonadota</taxon>
        <taxon>Gammaproteobacteria</taxon>
        <taxon>Enterobacterales</taxon>
        <taxon>Morganellaceae</taxon>
        <taxon>Xenorhabdus</taxon>
    </lineage>
</organism>
<protein>
    <recommendedName>
        <fullName evidence="2">HTH lysR-type domain-containing protein</fullName>
    </recommendedName>
</protein>
<dbReference type="AlphaFoldDB" id="W1ITQ9"/>
<dbReference type="Gene3D" id="1.10.10.10">
    <property type="entry name" value="Winged helix-like DNA-binding domain superfamily/Winged helix DNA-binding domain"/>
    <property type="match status" value="1"/>
</dbReference>
<evidence type="ECO:0000259" key="2">
    <source>
        <dbReference type="PROSITE" id="PS50931"/>
    </source>
</evidence>
<name>W1ITQ9_9GAMM</name>
<evidence type="ECO:0000256" key="1">
    <source>
        <dbReference type="SAM" id="Phobius"/>
    </source>
</evidence>
<dbReference type="GO" id="GO:0003700">
    <property type="term" value="F:DNA-binding transcription factor activity"/>
    <property type="evidence" value="ECO:0007669"/>
    <property type="project" value="InterPro"/>
</dbReference>
<dbReference type="EMBL" id="CBXF010000074">
    <property type="protein sequence ID" value="CDL81877.1"/>
    <property type="molecule type" value="Genomic_DNA"/>
</dbReference>
<keyword evidence="1" id="KW-1133">Transmembrane helix</keyword>
<comment type="caution">
    <text evidence="3">The sequence shown here is derived from an EMBL/GenBank/DDBJ whole genome shotgun (WGS) entry which is preliminary data.</text>
</comment>
<feature type="transmembrane region" description="Helical" evidence="1">
    <location>
        <begin position="6"/>
        <end position="29"/>
    </location>
</feature>